<sequence length="800" mass="86117">MVRQSSPRSAGAKRSAVSRTLNHRNPNLPPLVQRRQSRRLTRRAQRVPLWNSSSSKPSNTEKDDGSSSAESVTVREKQDGEILTSPSSTTNSSQEATLHLEPVPSKNALIVKIQPPVEPSTKIAHVPSDIVLVIDVSGSMAMAAPVPGEDPSENTGLSVLDLTKHAARTIIETMNEGDRLGIVTFSGKAKVVQPLIPMTDANKEVARKNVTKMEPQDATNLWHGILEGLKLFKNIGSSAKVPAVMILTDGMPNHMCPPAGYVPKIRAMGQLPASLHTFGFGYSLRSGLLKSIAEIGGGNYAFIPDAGMIGTVFVHAVANLQSTFAIKAELKLRYSTPLELVETMGESVEQQGAQAVEELPDTTELTIPLGNLQYGQSRDIFLRVKNVSDALNPVVSASIAYFKPSHRSRQSIAGAIFSRSQPLVAALPVTSASCSVLDNGSLSEAEIAYHDSRSLIGSFISSIFPIGTDGEHRPNSSILTEKREELEQLVQSLPAKPFLDAQNMSLMQDITNVEPQGQVCLAISTDAFFLKWGGHFLPSLLNAHTRQVCNSFKDPGALQYGTGSPLFKSCRDTLDKAFDDLPAPEPSRPARGAHYGSHGGGSSMNKSYAPIHMSRYNTSSGVCFAGSTGVTLASGRSVEIRKLRRGMKVRTPMGSRRVAMVLRTPVQSEVLCRIGKVLVTPWHPISTDGKAWAFPANEADGAVLYTGSIYSILLERSRSSQSHAIRVGNVWGVTLGHGLTSGSDSRAHAFFGDYNAVGKSLVTLERRRKGVVIGGGVERDEATGLVKGFMRRQKESTESA</sequence>
<gene>
    <name evidence="3" type="ORF">B0J13DRAFT_169605</name>
</gene>
<dbReference type="SMART" id="SM00327">
    <property type="entry name" value="VWA"/>
    <property type="match status" value="1"/>
</dbReference>
<reference evidence="3" key="1">
    <citation type="journal article" date="2021" name="Nat. Commun.">
        <title>Genetic determinants of endophytism in the Arabidopsis root mycobiome.</title>
        <authorList>
            <person name="Mesny F."/>
            <person name="Miyauchi S."/>
            <person name="Thiergart T."/>
            <person name="Pickel B."/>
            <person name="Atanasova L."/>
            <person name="Karlsson M."/>
            <person name="Huettel B."/>
            <person name="Barry K.W."/>
            <person name="Haridas S."/>
            <person name="Chen C."/>
            <person name="Bauer D."/>
            <person name="Andreopoulos W."/>
            <person name="Pangilinan J."/>
            <person name="LaButti K."/>
            <person name="Riley R."/>
            <person name="Lipzen A."/>
            <person name="Clum A."/>
            <person name="Drula E."/>
            <person name="Henrissat B."/>
            <person name="Kohler A."/>
            <person name="Grigoriev I.V."/>
            <person name="Martin F.M."/>
            <person name="Hacquard S."/>
        </authorList>
    </citation>
    <scope>NUCLEOTIDE SEQUENCE</scope>
    <source>
        <strain evidence="3">MPI-CAGE-AT-0021</strain>
    </source>
</reference>
<feature type="compositionally biased region" description="Polar residues" evidence="1">
    <location>
        <begin position="84"/>
        <end position="96"/>
    </location>
</feature>
<proteinExistence type="predicted"/>
<feature type="region of interest" description="Disordered" evidence="1">
    <location>
        <begin position="581"/>
        <end position="601"/>
    </location>
</feature>
<name>A0A9P9FBG7_9HYPO</name>
<dbReference type="OrthoDB" id="10264538at2759"/>
<feature type="region of interest" description="Disordered" evidence="1">
    <location>
        <begin position="1"/>
        <end position="96"/>
    </location>
</feature>
<dbReference type="SUPFAM" id="SSF51294">
    <property type="entry name" value="Hedgehog/intein (Hint) domain"/>
    <property type="match status" value="1"/>
</dbReference>
<dbReference type="Pfam" id="PF13519">
    <property type="entry name" value="VWA_2"/>
    <property type="match status" value="1"/>
</dbReference>
<dbReference type="PANTHER" id="PTHR10579:SF156">
    <property type="entry name" value="VWFA DOMAIN-CONTAINING PROTEIN"/>
    <property type="match status" value="1"/>
</dbReference>
<evidence type="ECO:0000313" key="3">
    <source>
        <dbReference type="EMBL" id="KAH7157430.1"/>
    </source>
</evidence>
<dbReference type="EMBL" id="JAGMUU010000003">
    <property type="protein sequence ID" value="KAH7157430.1"/>
    <property type="molecule type" value="Genomic_DNA"/>
</dbReference>
<evidence type="ECO:0000313" key="4">
    <source>
        <dbReference type="Proteomes" id="UP000717696"/>
    </source>
</evidence>
<dbReference type="InterPro" id="IPR036465">
    <property type="entry name" value="vWFA_dom_sf"/>
</dbReference>
<dbReference type="InterPro" id="IPR002035">
    <property type="entry name" value="VWF_A"/>
</dbReference>
<dbReference type="AlphaFoldDB" id="A0A9P9FBG7"/>
<dbReference type="Pfam" id="PF14623">
    <property type="entry name" value="Vint"/>
    <property type="match status" value="1"/>
</dbReference>
<dbReference type="SUPFAM" id="SSF53300">
    <property type="entry name" value="vWA-like"/>
    <property type="match status" value="1"/>
</dbReference>
<dbReference type="PROSITE" id="PS50234">
    <property type="entry name" value="VWFA"/>
    <property type="match status" value="1"/>
</dbReference>
<dbReference type="InterPro" id="IPR032838">
    <property type="entry name" value="Vwaint_dom"/>
</dbReference>
<dbReference type="InterPro" id="IPR051266">
    <property type="entry name" value="CLCR"/>
</dbReference>
<protein>
    <submittedName>
        <fullName evidence="3">Hint-domain-containing protein</fullName>
    </submittedName>
</protein>
<evidence type="ECO:0000256" key="1">
    <source>
        <dbReference type="SAM" id="MobiDB-lite"/>
    </source>
</evidence>
<dbReference type="CDD" id="cd00081">
    <property type="entry name" value="Hint"/>
    <property type="match status" value="1"/>
</dbReference>
<dbReference type="InterPro" id="IPR039510">
    <property type="entry name" value="Vint_dom"/>
</dbReference>
<dbReference type="Gene3D" id="3.40.50.410">
    <property type="entry name" value="von Willebrand factor, type A domain"/>
    <property type="match status" value="1"/>
</dbReference>
<organism evidence="3 4">
    <name type="scientific">Dactylonectria estremocensis</name>
    <dbReference type="NCBI Taxonomy" id="1079267"/>
    <lineage>
        <taxon>Eukaryota</taxon>
        <taxon>Fungi</taxon>
        <taxon>Dikarya</taxon>
        <taxon>Ascomycota</taxon>
        <taxon>Pezizomycotina</taxon>
        <taxon>Sordariomycetes</taxon>
        <taxon>Hypocreomycetidae</taxon>
        <taxon>Hypocreales</taxon>
        <taxon>Nectriaceae</taxon>
        <taxon>Dactylonectria</taxon>
    </lineage>
</organism>
<comment type="caution">
    <text evidence="3">The sequence shown here is derived from an EMBL/GenBank/DDBJ whole genome shotgun (WGS) entry which is preliminary data.</text>
</comment>
<dbReference type="InterPro" id="IPR036844">
    <property type="entry name" value="Hint_dom_sf"/>
</dbReference>
<accession>A0A9P9FBG7</accession>
<feature type="compositionally biased region" description="Basic residues" evidence="1">
    <location>
        <begin position="35"/>
        <end position="45"/>
    </location>
</feature>
<dbReference type="Pfam" id="PF14624">
    <property type="entry name" value="Vwaint"/>
    <property type="match status" value="1"/>
</dbReference>
<evidence type="ECO:0000259" key="2">
    <source>
        <dbReference type="PROSITE" id="PS50234"/>
    </source>
</evidence>
<dbReference type="Proteomes" id="UP000717696">
    <property type="component" value="Unassembled WGS sequence"/>
</dbReference>
<dbReference type="PANTHER" id="PTHR10579">
    <property type="entry name" value="CALCIUM-ACTIVATED CHLORIDE CHANNEL REGULATOR"/>
    <property type="match status" value="1"/>
</dbReference>
<feature type="domain" description="VWFA" evidence="2">
    <location>
        <begin position="129"/>
        <end position="317"/>
    </location>
</feature>
<keyword evidence="4" id="KW-1185">Reference proteome</keyword>